<name>A0A315UTX6_GAMAF</name>
<dbReference type="Proteomes" id="UP000250572">
    <property type="component" value="Unassembled WGS sequence"/>
</dbReference>
<dbReference type="PANTHER" id="PTHR16165:SF9">
    <property type="entry name" value="NXPE FAMILY MEMBER 3"/>
    <property type="match status" value="1"/>
</dbReference>
<feature type="transmembrane region" description="Helical" evidence="3">
    <location>
        <begin position="26"/>
        <end position="44"/>
    </location>
</feature>
<gene>
    <name evidence="5" type="ORF">CCH79_00014329</name>
</gene>
<evidence type="ECO:0000313" key="5">
    <source>
        <dbReference type="EMBL" id="PWA14681.1"/>
    </source>
</evidence>
<evidence type="ECO:0000256" key="1">
    <source>
        <dbReference type="ARBA" id="ARBA00005431"/>
    </source>
</evidence>
<feature type="domain" description="NXPE C-terminal" evidence="4">
    <location>
        <begin position="350"/>
        <end position="575"/>
    </location>
</feature>
<evidence type="ECO:0000256" key="2">
    <source>
        <dbReference type="SAM" id="MobiDB-lite"/>
    </source>
</evidence>
<dbReference type="InterPro" id="IPR014756">
    <property type="entry name" value="Ig_E-set"/>
</dbReference>
<dbReference type="SUPFAM" id="SSF81296">
    <property type="entry name" value="E set domains"/>
    <property type="match status" value="1"/>
</dbReference>
<evidence type="ECO:0000256" key="3">
    <source>
        <dbReference type="SAM" id="Phobius"/>
    </source>
</evidence>
<dbReference type="EMBL" id="NHOQ01002778">
    <property type="protein sequence ID" value="PWA14681.1"/>
    <property type="molecule type" value="Genomic_DNA"/>
</dbReference>
<dbReference type="InterPro" id="IPR026845">
    <property type="entry name" value="NXPH/NXPE"/>
</dbReference>
<sequence>MEKNTKGKSSFVMEGQTFRKRFPLKYGWIFLFLACLVLWVMFYSEEITDHMTCRSSLLKMNVPTTKASTPNTTTSKRPTEPPEPASVCSYHSVLPEDALEVQQLKESIAWPETPSLPSNFSLHDTSDPAHSTCTVLPRNGGGSWRVGDQLEVLIQIADFHGRPKSSGGDVLLARLHSPTLFAGVAGRVLDHRNGSYTAVFSLLWEGSARVEVTLVHPSEAVTVLERITQQNPGRVSLKSIFRSGSVTESTACNVCLKAPPERLCNFTDLHTGEPWFCYKPKKLKCEHRTIHSFGGFGLKLKPMEEKLFQSGVNMKVLIPSSGPSNITILPKLKGGDVIAQPAGYYYQGIWRALDGTTVHQLTNNSAISQCLSGKVLHLYGDSTIRQWFEYLISAAPDLKKFDLKTLKQTGPFMAFNYAKNTFVTFRCHAPPIRFGNLLVSQTRYIANELDGVVGGENTAIVIGVWSHFSTFPVEVYIRRLLSIRRAVERLLTRAPGTVVIIRTANPKALTLYETLTNSDWFSIQRDKILRTIFKGANVRFVDAWEMTLAHHLPHNLHPQPPIISNMLNVVLSHICFPAGNFKKAKKL</sequence>
<reference evidence="5 6" key="1">
    <citation type="journal article" date="2018" name="G3 (Bethesda)">
        <title>A High-Quality Reference Genome for the Invasive Mosquitofish Gambusia affinis Using a Chicago Library.</title>
        <authorList>
            <person name="Hoffberg S.L."/>
            <person name="Troendle N.J."/>
            <person name="Glenn T.C."/>
            <person name="Mahmud O."/>
            <person name="Louha S."/>
            <person name="Chalopin D."/>
            <person name="Bennetzen J.L."/>
            <person name="Mauricio R."/>
        </authorList>
    </citation>
    <scope>NUCLEOTIDE SEQUENCE [LARGE SCALE GENOMIC DNA]</scope>
    <source>
        <strain evidence="5">NE01/NJP1002.9</strain>
        <tissue evidence="5">Muscle</tissue>
    </source>
</reference>
<evidence type="ECO:0000313" key="6">
    <source>
        <dbReference type="Proteomes" id="UP000250572"/>
    </source>
</evidence>
<keyword evidence="3" id="KW-0812">Transmembrane</keyword>
<comment type="similarity">
    <text evidence="1">Belongs to the NXPE family.</text>
</comment>
<proteinExistence type="inferred from homology"/>
<dbReference type="PANTHER" id="PTHR16165">
    <property type="entry name" value="NXPE FAMILY MEMBER"/>
    <property type="match status" value="1"/>
</dbReference>
<keyword evidence="3" id="KW-0472">Membrane</keyword>
<dbReference type="Pfam" id="PF24536">
    <property type="entry name" value="NXPE4_C"/>
    <property type="match status" value="1"/>
</dbReference>
<feature type="region of interest" description="Disordered" evidence="2">
    <location>
        <begin position="63"/>
        <end position="87"/>
    </location>
</feature>
<dbReference type="Pfam" id="PF06312">
    <property type="entry name" value="Neurexophilin"/>
    <property type="match status" value="1"/>
</dbReference>
<organism evidence="5 6">
    <name type="scientific">Gambusia affinis</name>
    <name type="common">Western mosquitofish</name>
    <name type="synonym">Heterandria affinis</name>
    <dbReference type="NCBI Taxonomy" id="33528"/>
    <lineage>
        <taxon>Eukaryota</taxon>
        <taxon>Metazoa</taxon>
        <taxon>Chordata</taxon>
        <taxon>Craniata</taxon>
        <taxon>Vertebrata</taxon>
        <taxon>Euteleostomi</taxon>
        <taxon>Actinopterygii</taxon>
        <taxon>Neopterygii</taxon>
        <taxon>Teleostei</taxon>
        <taxon>Neoteleostei</taxon>
        <taxon>Acanthomorphata</taxon>
        <taxon>Ovalentaria</taxon>
        <taxon>Atherinomorphae</taxon>
        <taxon>Cyprinodontiformes</taxon>
        <taxon>Poeciliidae</taxon>
        <taxon>Poeciliinae</taxon>
        <taxon>Gambusia</taxon>
    </lineage>
</organism>
<protein>
    <recommendedName>
        <fullName evidence="4">NXPE C-terminal domain-containing protein</fullName>
    </recommendedName>
</protein>
<keyword evidence="6" id="KW-1185">Reference proteome</keyword>
<dbReference type="GO" id="GO:0007399">
    <property type="term" value="P:nervous system development"/>
    <property type="evidence" value="ECO:0007669"/>
    <property type="project" value="UniProtKB-ARBA"/>
</dbReference>
<feature type="compositionally biased region" description="Low complexity" evidence="2">
    <location>
        <begin position="63"/>
        <end position="76"/>
    </location>
</feature>
<evidence type="ECO:0000259" key="4">
    <source>
        <dbReference type="Pfam" id="PF24536"/>
    </source>
</evidence>
<dbReference type="AlphaFoldDB" id="A0A315UTX6"/>
<dbReference type="InterPro" id="IPR057106">
    <property type="entry name" value="NXPE4_C"/>
</dbReference>
<accession>A0A315UTX6</accession>
<comment type="caution">
    <text evidence="5">The sequence shown here is derived from an EMBL/GenBank/DDBJ whole genome shotgun (WGS) entry which is preliminary data.</text>
</comment>
<keyword evidence="3" id="KW-1133">Transmembrane helix</keyword>